<dbReference type="AlphaFoldDB" id="A0A1G7XYT8"/>
<dbReference type="STRING" id="551996.SAMN05192573_105205"/>
<dbReference type="EMBL" id="FNCG01000005">
    <property type="protein sequence ID" value="SDG88860.1"/>
    <property type="molecule type" value="Genomic_DNA"/>
</dbReference>
<keyword evidence="3" id="KW-1185">Reference proteome</keyword>
<dbReference type="Proteomes" id="UP000199705">
    <property type="component" value="Unassembled WGS sequence"/>
</dbReference>
<dbReference type="InterPro" id="IPR021215">
    <property type="entry name" value="DUF2752"/>
</dbReference>
<proteinExistence type="predicted"/>
<feature type="transmembrane region" description="Helical" evidence="1">
    <location>
        <begin position="54"/>
        <end position="75"/>
    </location>
</feature>
<sequence length="113" mass="12798">MIYASYSRLGFIHWLQGHLLPCPFKYLTGIDCPGCGFQRSVMALIQGDFQKSLLLYPAAIPLILFFLYGVADVIFKLDTDKAVVKKTVFMINGSIVLISYVIKMCHLYNHVAY</sequence>
<keyword evidence="1" id="KW-1133">Transmembrane helix</keyword>
<protein>
    <recommendedName>
        <fullName evidence="4">DUF2752 domain-containing protein</fullName>
    </recommendedName>
</protein>
<evidence type="ECO:0008006" key="4">
    <source>
        <dbReference type="Google" id="ProtNLM"/>
    </source>
</evidence>
<keyword evidence="1" id="KW-0812">Transmembrane</keyword>
<name>A0A1G7XYT8_9SPHI</name>
<evidence type="ECO:0000313" key="2">
    <source>
        <dbReference type="EMBL" id="SDG88860.1"/>
    </source>
</evidence>
<keyword evidence="1" id="KW-0472">Membrane</keyword>
<evidence type="ECO:0000313" key="3">
    <source>
        <dbReference type="Proteomes" id="UP000199705"/>
    </source>
</evidence>
<dbReference type="Pfam" id="PF10825">
    <property type="entry name" value="DUF2752"/>
    <property type="match status" value="1"/>
</dbReference>
<accession>A0A1G7XYT8</accession>
<feature type="transmembrane region" description="Helical" evidence="1">
    <location>
        <begin position="87"/>
        <end position="109"/>
    </location>
</feature>
<gene>
    <name evidence="2" type="ORF">SAMN05192573_105205</name>
</gene>
<organism evidence="2 3">
    <name type="scientific">Mucilaginibacter gossypii</name>
    <dbReference type="NCBI Taxonomy" id="551996"/>
    <lineage>
        <taxon>Bacteria</taxon>
        <taxon>Pseudomonadati</taxon>
        <taxon>Bacteroidota</taxon>
        <taxon>Sphingobacteriia</taxon>
        <taxon>Sphingobacteriales</taxon>
        <taxon>Sphingobacteriaceae</taxon>
        <taxon>Mucilaginibacter</taxon>
    </lineage>
</organism>
<evidence type="ECO:0000256" key="1">
    <source>
        <dbReference type="SAM" id="Phobius"/>
    </source>
</evidence>
<reference evidence="3" key="1">
    <citation type="submission" date="2016-10" db="EMBL/GenBank/DDBJ databases">
        <authorList>
            <person name="Varghese N."/>
            <person name="Submissions S."/>
        </authorList>
    </citation>
    <scope>NUCLEOTIDE SEQUENCE [LARGE SCALE GENOMIC DNA]</scope>
    <source>
        <strain evidence="3">Gh-67</strain>
    </source>
</reference>